<evidence type="ECO:0000256" key="1">
    <source>
        <dbReference type="SAM" id="MobiDB-lite"/>
    </source>
</evidence>
<dbReference type="AlphaFoldDB" id="A0A6J6DHD6"/>
<feature type="region of interest" description="Disordered" evidence="1">
    <location>
        <begin position="61"/>
        <end position="84"/>
    </location>
</feature>
<dbReference type="EMBL" id="CAEZTH010000061">
    <property type="protein sequence ID" value="CAB4563552.1"/>
    <property type="molecule type" value="Genomic_DNA"/>
</dbReference>
<gene>
    <name evidence="2" type="ORF">UFOPK1639_00609</name>
</gene>
<reference evidence="2" key="1">
    <citation type="submission" date="2020-05" db="EMBL/GenBank/DDBJ databases">
        <authorList>
            <person name="Chiriac C."/>
            <person name="Salcher M."/>
            <person name="Ghai R."/>
            <person name="Kavagutti S V."/>
        </authorList>
    </citation>
    <scope>NUCLEOTIDE SEQUENCE</scope>
</reference>
<accession>A0A6J6DHD6</accession>
<evidence type="ECO:0000313" key="2">
    <source>
        <dbReference type="EMBL" id="CAB4563552.1"/>
    </source>
</evidence>
<organism evidence="2">
    <name type="scientific">freshwater metagenome</name>
    <dbReference type="NCBI Taxonomy" id="449393"/>
    <lineage>
        <taxon>unclassified sequences</taxon>
        <taxon>metagenomes</taxon>
        <taxon>ecological metagenomes</taxon>
    </lineage>
</organism>
<protein>
    <submittedName>
        <fullName evidence="2">Unannotated protein</fullName>
    </submittedName>
</protein>
<proteinExistence type="predicted"/>
<name>A0A6J6DHD6_9ZZZZ</name>
<sequence length="84" mass="8401">MSSKVISEIVTEVTTGTYSTTSSASGSTMPDAAVGYCSTSTASNESAAKQARGSAIRAVVAAARPSGRRSGSTRPARVGRSATE</sequence>
<feature type="compositionally biased region" description="Low complexity" evidence="1">
    <location>
        <begin position="61"/>
        <end position="76"/>
    </location>
</feature>